<sequence length="68" mass="8034">MLRIFDVEFRMKFSRLLPHFITNPRTPPKVIPTFHTYPYDLPSLYGFSFLALGMVYPRVTLSTLPRQT</sequence>
<protein>
    <submittedName>
        <fullName evidence="1">Uncharacterized protein</fullName>
    </submittedName>
</protein>
<feature type="non-terminal residue" evidence="1">
    <location>
        <position position="68"/>
    </location>
</feature>
<proteinExistence type="predicted"/>
<dbReference type="EMBL" id="LAZR01000227">
    <property type="protein sequence ID" value="KKN80696.1"/>
    <property type="molecule type" value="Genomic_DNA"/>
</dbReference>
<comment type="caution">
    <text evidence="1">The sequence shown here is derived from an EMBL/GenBank/DDBJ whole genome shotgun (WGS) entry which is preliminary data.</text>
</comment>
<name>A0A0F9W4S6_9ZZZZ</name>
<gene>
    <name evidence="1" type="ORF">LCGC14_0327880</name>
</gene>
<reference evidence="1" key="1">
    <citation type="journal article" date="2015" name="Nature">
        <title>Complex archaea that bridge the gap between prokaryotes and eukaryotes.</title>
        <authorList>
            <person name="Spang A."/>
            <person name="Saw J.H."/>
            <person name="Jorgensen S.L."/>
            <person name="Zaremba-Niedzwiedzka K."/>
            <person name="Martijn J."/>
            <person name="Lind A.E."/>
            <person name="van Eijk R."/>
            <person name="Schleper C."/>
            <person name="Guy L."/>
            <person name="Ettema T.J."/>
        </authorList>
    </citation>
    <scope>NUCLEOTIDE SEQUENCE</scope>
</reference>
<organism evidence="1">
    <name type="scientific">marine sediment metagenome</name>
    <dbReference type="NCBI Taxonomy" id="412755"/>
    <lineage>
        <taxon>unclassified sequences</taxon>
        <taxon>metagenomes</taxon>
        <taxon>ecological metagenomes</taxon>
    </lineage>
</organism>
<accession>A0A0F9W4S6</accession>
<dbReference type="AlphaFoldDB" id="A0A0F9W4S6"/>
<evidence type="ECO:0000313" key="1">
    <source>
        <dbReference type="EMBL" id="KKN80696.1"/>
    </source>
</evidence>